<keyword evidence="3" id="KW-1185">Reference proteome</keyword>
<dbReference type="EMBL" id="CAJVPP010000562">
    <property type="protein sequence ID" value="CAG8493605.1"/>
    <property type="molecule type" value="Genomic_DNA"/>
</dbReference>
<organism evidence="2 3">
    <name type="scientific">Funneliformis mosseae</name>
    <name type="common">Endomycorrhizal fungus</name>
    <name type="synonym">Glomus mosseae</name>
    <dbReference type="NCBI Taxonomy" id="27381"/>
    <lineage>
        <taxon>Eukaryota</taxon>
        <taxon>Fungi</taxon>
        <taxon>Fungi incertae sedis</taxon>
        <taxon>Mucoromycota</taxon>
        <taxon>Glomeromycotina</taxon>
        <taxon>Glomeromycetes</taxon>
        <taxon>Glomerales</taxon>
        <taxon>Glomeraceae</taxon>
        <taxon>Funneliformis</taxon>
    </lineage>
</organism>
<dbReference type="InterPro" id="IPR001480">
    <property type="entry name" value="Bulb-type_lectin_dom"/>
</dbReference>
<dbReference type="Proteomes" id="UP000789375">
    <property type="component" value="Unassembled WGS sequence"/>
</dbReference>
<dbReference type="PANTHER" id="PTHR34512">
    <property type="entry name" value="CELL SURFACE PROTEIN"/>
    <property type="match status" value="1"/>
</dbReference>
<dbReference type="Gene3D" id="2.130.10.10">
    <property type="entry name" value="YVTN repeat-like/Quinoprotein amine dehydrogenase"/>
    <property type="match status" value="1"/>
</dbReference>
<comment type="caution">
    <text evidence="2">The sequence shown here is derived from an EMBL/GenBank/DDBJ whole genome shotgun (WGS) entry which is preliminary data.</text>
</comment>
<dbReference type="SMART" id="SM00564">
    <property type="entry name" value="PQQ"/>
    <property type="match status" value="3"/>
</dbReference>
<dbReference type="PANTHER" id="PTHR34512:SF30">
    <property type="entry name" value="OUTER MEMBRANE PROTEIN ASSEMBLY FACTOR BAMB"/>
    <property type="match status" value="1"/>
</dbReference>
<evidence type="ECO:0000259" key="1">
    <source>
        <dbReference type="PROSITE" id="PS50927"/>
    </source>
</evidence>
<reference evidence="2" key="1">
    <citation type="submission" date="2021-06" db="EMBL/GenBank/DDBJ databases">
        <authorList>
            <person name="Kallberg Y."/>
            <person name="Tangrot J."/>
            <person name="Rosling A."/>
        </authorList>
    </citation>
    <scope>NUCLEOTIDE SEQUENCE</scope>
    <source>
        <strain evidence="2">87-6 pot B 2015</strain>
    </source>
</reference>
<proteinExistence type="predicted"/>
<feature type="domain" description="Bulb-type lectin" evidence="1">
    <location>
        <begin position="1"/>
        <end position="111"/>
    </location>
</feature>
<gene>
    <name evidence="2" type="ORF">FMOSSE_LOCUS3663</name>
</gene>
<accession>A0A9N8ZEB8</accession>
<dbReference type="InterPro" id="IPR018391">
    <property type="entry name" value="PQQ_b-propeller_rpt"/>
</dbReference>
<dbReference type="InterPro" id="IPR002372">
    <property type="entry name" value="PQQ_rpt_dom"/>
</dbReference>
<dbReference type="AlphaFoldDB" id="A0A9N8ZEB8"/>
<dbReference type="SUPFAM" id="SSF50998">
    <property type="entry name" value="Quinoprotein alcohol dehydrogenase-like"/>
    <property type="match status" value="1"/>
</dbReference>
<sequence length="218" mass="23459">MIISPENLLICSTVGEVFAINKTDGTQVWNARLSGVGYGVGALFVSGSKVYVGMNGNLVALNLADGAEVWRNPLSGMRYSEVSVLVANTSSSKGSIVLIASFGKLCGIGSELGETLWKNELKGGCYYLPCLMLDSSDPDVVLVGCGKRIYKINLLDGQTIWNQKISSNIFGPPYVTMATHQSSLQAAFTHTGFNNNPVAQHARRMKNEKDSRDHGHIS</sequence>
<evidence type="ECO:0000313" key="2">
    <source>
        <dbReference type="EMBL" id="CAG8493605.1"/>
    </source>
</evidence>
<protein>
    <submittedName>
        <fullName evidence="2">14835_t:CDS:1</fullName>
    </submittedName>
</protein>
<name>A0A9N8ZEB8_FUNMO</name>
<dbReference type="InterPro" id="IPR011047">
    <property type="entry name" value="Quinoprotein_ADH-like_sf"/>
</dbReference>
<dbReference type="Pfam" id="PF13360">
    <property type="entry name" value="PQQ_2"/>
    <property type="match status" value="1"/>
</dbReference>
<evidence type="ECO:0000313" key="3">
    <source>
        <dbReference type="Proteomes" id="UP000789375"/>
    </source>
</evidence>
<dbReference type="PROSITE" id="PS50927">
    <property type="entry name" value="BULB_LECTIN"/>
    <property type="match status" value="1"/>
</dbReference>
<dbReference type="InterPro" id="IPR015943">
    <property type="entry name" value="WD40/YVTN_repeat-like_dom_sf"/>
</dbReference>